<dbReference type="PANTHER" id="PTHR43876">
    <property type="entry name" value="UBIQUINONE BIOSYNTHESIS MONOOXYGENASE COQ6, MITOCHONDRIAL"/>
    <property type="match status" value="1"/>
</dbReference>
<dbReference type="Pfam" id="PF01494">
    <property type="entry name" value="FAD_binding_3"/>
    <property type="match status" value="1"/>
</dbReference>
<dbReference type="EMBL" id="PIPS01000001">
    <property type="protein sequence ID" value="RUO44810.1"/>
    <property type="molecule type" value="Genomic_DNA"/>
</dbReference>
<evidence type="ECO:0000256" key="6">
    <source>
        <dbReference type="ARBA" id="ARBA00023002"/>
    </source>
</evidence>
<dbReference type="PRINTS" id="PR00420">
    <property type="entry name" value="RNGMNOXGNASE"/>
</dbReference>
<dbReference type="SUPFAM" id="SSF51905">
    <property type="entry name" value="FAD/NAD(P)-binding domain"/>
    <property type="match status" value="1"/>
</dbReference>
<dbReference type="RefSeq" id="WP_105306045.1">
    <property type="nucleotide sequence ID" value="NZ_PIPS01000001.1"/>
</dbReference>
<reference evidence="10" key="1">
    <citation type="journal article" date="2018" name="Front. Microbiol.">
        <title>Genome-Based Analysis Reveals the Taxonomy and Diversity of the Family Idiomarinaceae.</title>
        <authorList>
            <person name="Liu Y."/>
            <person name="Lai Q."/>
            <person name="Shao Z."/>
        </authorList>
    </citation>
    <scope>NUCLEOTIDE SEQUENCE [LARGE SCALE GENOMIC DNA]</scope>
    <source>
        <strain evidence="10">SN-14</strain>
    </source>
</reference>
<keyword evidence="10" id="KW-1185">Reference proteome</keyword>
<keyword evidence="5" id="KW-0274">FAD</keyword>
<dbReference type="GO" id="GO:0006744">
    <property type="term" value="P:ubiquinone biosynthetic process"/>
    <property type="evidence" value="ECO:0007669"/>
    <property type="project" value="InterPro"/>
</dbReference>
<comment type="similarity">
    <text evidence="3">Belongs to the UbiH/COQ6 family.</text>
</comment>
<evidence type="ECO:0000256" key="2">
    <source>
        <dbReference type="ARBA" id="ARBA00004749"/>
    </source>
</evidence>
<evidence type="ECO:0000256" key="7">
    <source>
        <dbReference type="ARBA" id="ARBA00023033"/>
    </source>
</evidence>
<evidence type="ECO:0000313" key="10">
    <source>
        <dbReference type="Proteomes" id="UP000286680"/>
    </source>
</evidence>
<dbReference type="Proteomes" id="UP000286680">
    <property type="component" value="Unassembled WGS sequence"/>
</dbReference>
<organism evidence="9 10">
    <name type="scientific">Idiomarina aquatica</name>
    <dbReference type="NCBI Taxonomy" id="1327752"/>
    <lineage>
        <taxon>Bacteria</taxon>
        <taxon>Pseudomonadati</taxon>
        <taxon>Pseudomonadota</taxon>
        <taxon>Gammaproteobacteria</taxon>
        <taxon>Alteromonadales</taxon>
        <taxon>Idiomarinaceae</taxon>
        <taxon>Idiomarina</taxon>
    </lineage>
</organism>
<dbReference type="InterPro" id="IPR002938">
    <property type="entry name" value="FAD-bd"/>
</dbReference>
<dbReference type="Gene3D" id="3.50.50.60">
    <property type="entry name" value="FAD/NAD(P)-binding domain"/>
    <property type="match status" value="2"/>
</dbReference>
<evidence type="ECO:0000256" key="5">
    <source>
        <dbReference type="ARBA" id="ARBA00022827"/>
    </source>
</evidence>
<protein>
    <submittedName>
        <fullName evidence="9">UbiH/Coq6 family FAD-binding oxidoreductase</fullName>
    </submittedName>
</protein>
<evidence type="ECO:0000256" key="3">
    <source>
        <dbReference type="ARBA" id="ARBA00005349"/>
    </source>
</evidence>
<accession>A0AA94EH15</accession>
<keyword evidence="6" id="KW-0560">Oxidoreductase</keyword>
<comment type="cofactor">
    <cofactor evidence="1">
        <name>FAD</name>
        <dbReference type="ChEBI" id="CHEBI:57692"/>
    </cofactor>
</comment>
<evidence type="ECO:0000259" key="8">
    <source>
        <dbReference type="Pfam" id="PF01494"/>
    </source>
</evidence>
<dbReference type="InterPro" id="IPR018168">
    <property type="entry name" value="Ubi_Hdrlase_CS"/>
</dbReference>
<dbReference type="InterPro" id="IPR051205">
    <property type="entry name" value="UbiH/COQ6_monooxygenase"/>
</dbReference>
<dbReference type="NCBIfam" id="TIGR01988">
    <property type="entry name" value="Ubi-OHases"/>
    <property type="match status" value="1"/>
</dbReference>
<evidence type="ECO:0000256" key="1">
    <source>
        <dbReference type="ARBA" id="ARBA00001974"/>
    </source>
</evidence>
<dbReference type="AlphaFoldDB" id="A0AA94EH15"/>
<name>A0AA94EH15_9GAMM</name>
<comment type="pathway">
    <text evidence="2">Cofactor biosynthesis; ubiquinone biosynthesis.</text>
</comment>
<dbReference type="InterPro" id="IPR036188">
    <property type="entry name" value="FAD/NAD-bd_sf"/>
</dbReference>
<sequence>MKHYVINGGGMVGAAAALALSRAGNRVTVVDAQAQPAPGEHWDLRISSVNQNHWQWLLELGVGETIDWHKVQPYQQLSVTTQTGDELSFSAADADLEQLGVMVENNSLQAALWQCAEADSRIRLTAATRIEQFHLTQQRLQLSGGETLDYDVLIGADGAQSAVARAAAIGYRGWDYGQRCLLANVKLQRPIAATTWEVFRPQGPYALLPLGDSEACLIDYRSNSDIKALSQNADTLQRALQETFAAHIGDFELLRYASFALQRKHALRYHRGETLVLMGDAAHTIHPLAGQGVNLGFADVRCYLACDGDVGRYQRERARDVQRTMRAMDLIHWGFRSQNPLCQLGLKAAFRGLSSTWLKQQVIDFAMQKVE</sequence>
<gene>
    <name evidence="9" type="ORF">CWE23_01885</name>
</gene>
<evidence type="ECO:0000313" key="9">
    <source>
        <dbReference type="EMBL" id="RUO44810.1"/>
    </source>
</evidence>
<keyword evidence="7" id="KW-0503">Monooxygenase</keyword>
<keyword evidence="4" id="KW-0285">Flavoprotein</keyword>
<dbReference type="GO" id="GO:0071949">
    <property type="term" value="F:FAD binding"/>
    <property type="evidence" value="ECO:0007669"/>
    <property type="project" value="InterPro"/>
</dbReference>
<dbReference type="PANTHER" id="PTHR43876:SF10">
    <property type="entry name" value="3-DEMETHOXYUBIQUINOL 3-HYDROXYLASE"/>
    <property type="match status" value="1"/>
</dbReference>
<comment type="caution">
    <text evidence="9">The sequence shown here is derived from an EMBL/GenBank/DDBJ whole genome shotgun (WGS) entry which is preliminary data.</text>
</comment>
<dbReference type="PROSITE" id="PS01304">
    <property type="entry name" value="UBIH"/>
    <property type="match status" value="1"/>
</dbReference>
<dbReference type="InterPro" id="IPR010971">
    <property type="entry name" value="UbiH/COQ6"/>
</dbReference>
<evidence type="ECO:0000256" key="4">
    <source>
        <dbReference type="ARBA" id="ARBA00022630"/>
    </source>
</evidence>
<feature type="domain" description="FAD-binding" evidence="8">
    <location>
        <begin position="6"/>
        <end position="300"/>
    </location>
</feature>
<proteinExistence type="inferred from homology"/>
<dbReference type="GO" id="GO:0008682">
    <property type="term" value="F:3-demethoxyubiquinol 3-hydroxylase activity"/>
    <property type="evidence" value="ECO:0007669"/>
    <property type="project" value="TreeGrafter"/>
</dbReference>